<dbReference type="InterPro" id="IPR029058">
    <property type="entry name" value="AB_hydrolase_fold"/>
</dbReference>
<evidence type="ECO:0000259" key="1">
    <source>
        <dbReference type="Pfam" id="PF01738"/>
    </source>
</evidence>
<dbReference type="Proteomes" id="UP001597419">
    <property type="component" value="Unassembled WGS sequence"/>
</dbReference>
<sequence>MAEIVFLHSALGLRPAVVADAERLRAAGHVVHVPDLYAGKSADNVTDGMAINRGIGYPELFGRARAAVAGLPGGLVYAGLSMGASIGADLARTRGDASALVLLHHVPEYVPGVPAALHAADPDEWVEADRYGAWAGRPEVETWRYPGVSHLYTDPDTQESLPGDAVAAAETWQRILAFLARL</sequence>
<evidence type="ECO:0000313" key="3">
    <source>
        <dbReference type="Proteomes" id="UP001597419"/>
    </source>
</evidence>
<dbReference type="PANTHER" id="PTHR46623">
    <property type="entry name" value="CARBOXYMETHYLENEBUTENOLIDASE-RELATED"/>
    <property type="match status" value="1"/>
</dbReference>
<dbReference type="GO" id="GO:0016787">
    <property type="term" value="F:hydrolase activity"/>
    <property type="evidence" value="ECO:0007669"/>
    <property type="project" value="UniProtKB-KW"/>
</dbReference>
<accession>A0ABW5GNS7</accession>
<dbReference type="EC" id="3.1.-.-" evidence="2"/>
<dbReference type="PANTHER" id="PTHR46623:SF6">
    <property type="entry name" value="ALPHA_BETA-HYDROLASES SUPERFAMILY PROTEIN"/>
    <property type="match status" value="1"/>
</dbReference>
<keyword evidence="3" id="KW-1185">Reference proteome</keyword>
<name>A0ABW5GNS7_9PSEU</name>
<dbReference type="SUPFAM" id="SSF53474">
    <property type="entry name" value="alpha/beta-Hydrolases"/>
    <property type="match status" value="1"/>
</dbReference>
<dbReference type="RefSeq" id="WP_345403399.1">
    <property type="nucleotide sequence ID" value="NZ_BAABHG010000015.1"/>
</dbReference>
<dbReference type="InterPro" id="IPR002925">
    <property type="entry name" value="Dienelactn_hydro"/>
</dbReference>
<organism evidence="2 3">
    <name type="scientific">Amycolatopsis samaneae</name>
    <dbReference type="NCBI Taxonomy" id="664691"/>
    <lineage>
        <taxon>Bacteria</taxon>
        <taxon>Bacillati</taxon>
        <taxon>Actinomycetota</taxon>
        <taxon>Actinomycetes</taxon>
        <taxon>Pseudonocardiales</taxon>
        <taxon>Pseudonocardiaceae</taxon>
        <taxon>Amycolatopsis</taxon>
    </lineage>
</organism>
<dbReference type="InterPro" id="IPR051049">
    <property type="entry name" value="Dienelactone_hydrolase-like"/>
</dbReference>
<evidence type="ECO:0000313" key="2">
    <source>
        <dbReference type="EMBL" id="MFD2462495.1"/>
    </source>
</evidence>
<dbReference type="EMBL" id="JBHUKU010000017">
    <property type="protein sequence ID" value="MFD2462495.1"/>
    <property type="molecule type" value="Genomic_DNA"/>
</dbReference>
<keyword evidence="2" id="KW-0378">Hydrolase</keyword>
<comment type="caution">
    <text evidence="2">The sequence shown here is derived from an EMBL/GenBank/DDBJ whole genome shotgun (WGS) entry which is preliminary data.</text>
</comment>
<reference evidence="3" key="1">
    <citation type="journal article" date="2019" name="Int. J. Syst. Evol. Microbiol.">
        <title>The Global Catalogue of Microorganisms (GCM) 10K type strain sequencing project: providing services to taxonomists for standard genome sequencing and annotation.</title>
        <authorList>
            <consortium name="The Broad Institute Genomics Platform"/>
            <consortium name="The Broad Institute Genome Sequencing Center for Infectious Disease"/>
            <person name="Wu L."/>
            <person name="Ma J."/>
        </authorList>
    </citation>
    <scope>NUCLEOTIDE SEQUENCE [LARGE SCALE GENOMIC DNA]</scope>
    <source>
        <strain evidence="3">CGMCC 4.7643</strain>
    </source>
</reference>
<proteinExistence type="predicted"/>
<protein>
    <submittedName>
        <fullName evidence="2">Dienelactone hydrolase family protein</fullName>
        <ecNumber evidence="2">3.1.-.-</ecNumber>
    </submittedName>
</protein>
<gene>
    <name evidence="2" type="ORF">ACFSYJ_28065</name>
</gene>
<feature type="domain" description="Dienelactone hydrolase" evidence="1">
    <location>
        <begin position="4"/>
        <end position="181"/>
    </location>
</feature>
<dbReference type="Gene3D" id="3.40.50.1820">
    <property type="entry name" value="alpha/beta hydrolase"/>
    <property type="match status" value="1"/>
</dbReference>
<dbReference type="Pfam" id="PF01738">
    <property type="entry name" value="DLH"/>
    <property type="match status" value="1"/>
</dbReference>